<dbReference type="SUPFAM" id="SSF52540">
    <property type="entry name" value="P-loop containing nucleoside triphosphate hydrolases"/>
    <property type="match status" value="1"/>
</dbReference>
<organism evidence="7 8">
    <name type="scientific">Aerophobetes bacterium</name>
    <dbReference type="NCBI Taxonomy" id="2030807"/>
    <lineage>
        <taxon>Bacteria</taxon>
        <taxon>Candidatus Aerophobota</taxon>
    </lineage>
</organism>
<proteinExistence type="inferred from homology"/>
<evidence type="ECO:0000313" key="7">
    <source>
        <dbReference type="EMBL" id="RLE14283.1"/>
    </source>
</evidence>
<evidence type="ECO:0000259" key="6">
    <source>
        <dbReference type="PROSITE" id="PS50893"/>
    </source>
</evidence>
<dbReference type="PROSITE" id="PS50893">
    <property type="entry name" value="ABC_TRANSPORTER_2"/>
    <property type="match status" value="1"/>
</dbReference>
<evidence type="ECO:0000256" key="4">
    <source>
        <dbReference type="ARBA" id="ARBA00022840"/>
    </source>
</evidence>
<gene>
    <name evidence="7" type="primary">livF</name>
    <name evidence="7" type="ORF">DRJ04_02675</name>
</gene>
<dbReference type="InterPro" id="IPR003593">
    <property type="entry name" value="AAA+_ATPase"/>
</dbReference>
<dbReference type="InterPro" id="IPR027417">
    <property type="entry name" value="P-loop_NTPase"/>
</dbReference>
<dbReference type="PANTHER" id="PTHR43820:SF4">
    <property type="entry name" value="HIGH-AFFINITY BRANCHED-CHAIN AMINO ACID TRANSPORT ATP-BINDING PROTEIN LIVF"/>
    <property type="match status" value="1"/>
</dbReference>
<keyword evidence="5" id="KW-0029">Amino-acid transport</keyword>
<evidence type="ECO:0000256" key="1">
    <source>
        <dbReference type="ARBA" id="ARBA00005417"/>
    </source>
</evidence>
<dbReference type="AlphaFoldDB" id="A0A662DJ15"/>
<sequence length="236" mass="26186">MSLLEVSNLNVHYGDLQALYDVSLKIEEGEIVSMIGANGAGKTTMIKTISGLLSPTSGKIRFLGERIDGLPPHYTAEKGIIQIPEGRGIFPFLTVLENLTIGAYTPRARQKMDQSLEMVFEMFPVLEERKTQLGRTLSGGEQQMLAIGRGLMARPRLLMVDEPSLGLAPILVKKVFEILRQINTQGITIFLVEQNVKQSLNLCNRGYVLENGRVVLEGMGREVLEDERIKKAYLGL</sequence>
<comment type="similarity">
    <text evidence="1">Belongs to the ABC transporter superfamily.</text>
</comment>
<evidence type="ECO:0000256" key="3">
    <source>
        <dbReference type="ARBA" id="ARBA00022741"/>
    </source>
</evidence>
<dbReference type="Gene3D" id="3.40.50.300">
    <property type="entry name" value="P-loop containing nucleotide triphosphate hydrolases"/>
    <property type="match status" value="1"/>
</dbReference>
<dbReference type="PIRSF" id="PIRSF039137">
    <property type="entry name" value="ABC_branched_ATPase"/>
    <property type="match status" value="1"/>
</dbReference>
<dbReference type="GO" id="GO:0005524">
    <property type="term" value="F:ATP binding"/>
    <property type="evidence" value="ECO:0007669"/>
    <property type="project" value="UniProtKB-KW"/>
</dbReference>
<protein>
    <submittedName>
        <fullName evidence="7">Branched-chain amino acid ABC transporter ATP-binding protein</fullName>
    </submittedName>
</protein>
<dbReference type="InterPro" id="IPR030660">
    <property type="entry name" value="ABC_branched_ATPase_LivF/BraG"/>
</dbReference>
<dbReference type="InterPro" id="IPR052156">
    <property type="entry name" value="BCAA_Transport_ATP-bd_LivF"/>
</dbReference>
<comment type="caution">
    <text evidence="7">The sequence shown here is derived from an EMBL/GenBank/DDBJ whole genome shotgun (WGS) entry which is preliminary data.</text>
</comment>
<dbReference type="CDD" id="cd03224">
    <property type="entry name" value="ABC_TM1139_LivF_branched"/>
    <property type="match status" value="1"/>
</dbReference>
<keyword evidence="4 7" id="KW-0067">ATP-binding</keyword>
<dbReference type="Proteomes" id="UP000280417">
    <property type="component" value="Unassembled WGS sequence"/>
</dbReference>
<dbReference type="GO" id="GO:0015658">
    <property type="term" value="F:branched-chain amino acid transmembrane transporter activity"/>
    <property type="evidence" value="ECO:0007669"/>
    <property type="project" value="InterPro"/>
</dbReference>
<dbReference type="GO" id="GO:0015807">
    <property type="term" value="P:L-amino acid transport"/>
    <property type="evidence" value="ECO:0007669"/>
    <property type="project" value="TreeGrafter"/>
</dbReference>
<evidence type="ECO:0000256" key="5">
    <source>
        <dbReference type="ARBA" id="ARBA00022970"/>
    </source>
</evidence>
<keyword evidence="2" id="KW-0813">Transport</keyword>
<dbReference type="Pfam" id="PF00005">
    <property type="entry name" value="ABC_tran"/>
    <property type="match status" value="1"/>
</dbReference>
<keyword evidence="3" id="KW-0547">Nucleotide-binding</keyword>
<dbReference type="EMBL" id="QMQA01000051">
    <property type="protein sequence ID" value="RLE14283.1"/>
    <property type="molecule type" value="Genomic_DNA"/>
</dbReference>
<reference evidence="7 8" key="1">
    <citation type="submission" date="2018-06" db="EMBL/GenBank/DDBJ databases">
        <title>Extensive metabolic versatility and redundancy in microbially diverse, dynamic hydrothermal sediments.</title>
        <authorList>
            <person name="Dombrowski N."/>
            <person name="Teske A."/>
            <person name="Baker B.J."/>
        </authorList>
    </citation>
    <scope>NUCLEOTIDE SEQUENCE [LARGE SCALE GENOMIC DNA]</scope>
    <source>
        <strain evidence="7">B3_G15</strain>
    </source>
</reference>
<evidence type="ECO:0000256" key="2">
    <source>
        <dbReference type="ARBA" id="ARBA00022448"/>
    </source>
</evidence>
<dbReference type="InterPro" id="IPR017871">
    <property type="entry name" value="ABC_transporter-like_CS"/>
</dbReference>
<accession>A0A662DJ15</accession>
<evidence type="ECO:0000313" key="8">
    <source>
        <dbReference type="Proteomes" id="UP000280417"/>
    </source>
</evidence>
<dbReference type="GO" id="GO:0016887">
    <property type="term" value="F:ATP hydrolysis activity"/>
    <property type="evidence" value="ECO:0007669"/>
    <property type="project" value="InterPro"/>
</dbReference>
<feature type="domain" description="ABC transporter" evidence="6">
    <location>
        <begin position="4"/>
        <end position="236"/>
    </location>
</feature>
<dbReference type="SMART" id="SM00382">
    <property type="entry name" value="AAA"/>
    <property type="match status" value="1"/>
</dbReference>
<dbReference type="PROSITE" id="PS00211">
    <property type="entry name" value="ABC_TRANSPORTER_1"/>
    <property type="match status" value="1"/>
</dbReference>
<dbReference type="InterPro" id="IPR003439">
    <property type="entry name" value="ABC_transporter-like_ATP-bd"/>
</dbReference>
<dbReference type="PANTHER" id="PTHR43820">
    <property type="entry name" value="HIGH-AFFINITY BRANCHED-CHAIN AMINO ACID TRANSPORT ATP-BINDING PROTEIN LIVF"/>
    <property type="match status" value="1"/>
</dbReference>
<name>A0A662DJ15_UNCAE</name>